<feature type="domain" description="BD-FAE-like" evidence="3">
    <location>
        <begin position="57"/>
        <end position="271"/>
    </location>
</feature>
<accession>A0ABR6YJ05</accession>
<evidence type="ECO:0000256" key="2">
    <source>
        <dbReference type="SAM" id="SignalP"/>
    </source>
</evidence>
<reference evidence="4 5" key="1">
    <citation type="submission" date="2020-08" db="EMBL/GenBank/DDBJ databases">
        <title>Novel species isolated from subtropical streams in China.</title>
        <authorList>
            <person name="Lu H."/>
        </authorList>
    </citation>
    <scope>NUCLEOTIDE SEQUENCE [LARGE SCALE GENOMIC DNA]</scope>
    <source>
        <strain evidence="4 5">FT31W</strain>
    </source>
</reference>
<comment type="caution">
    <text evidence="4">The sequence shown here is derived from an EMBL/GenBank/DDBJ whole genome shotgun (WGS) entry which is preliminary data.</text>
</comment>
<keyword evidence="5" id="KW-1185">Reference proteome</keyword>
<feature type="chain" id="PRO_5046032521" evidence="2">
    <location>
        <begin position="33"/>
        <end position="311"/>
    </location>
</feature>
<dbReference type="Proteomes" id="UP000613113">
    <property type="component" value="Unassembled WGS sequence"/>
</dbReference>
<keyword evidence="1 4" id="KW-0378">Hydrolase</keyword>
<protein>
    <submittedName>
        <fullName evidence="4">Alpha/beta hydrolase</fullName>
    </submittedName>
</protein>
<gene>
    <name evidence="4" type="ORF">H8K27_01930</name>
</gene>
<evidence type="ECO:0000313" key="5">
    <source>
        <dbReference type="Proteomes" id="UP000613113"/>
    </source>
</evidence>
<evidence type="ECO:0000313" key="4">
    <source>
        <dbReference type="EMBL" id="MBC3883881.1"/>
    </source>
</evidence>
<proteinExistence type="predicted"/>
<dbReference type="InterPro" id="IPR050300">
    <property type="entry name" value="GDXG_lipolytic_enzyme"/>
</dbReference>
<organism evidence="4 5">
    <name type="scientific">Undibacterium griseum</name>
    <dbReference type="NCBI Taxonomy" id="2762295"/>
    <lineage>
        <taxon>Bacteria</taxon>
        <taxon>Pseudomonadati</taxon>
        <taxon>Pseudomonadota</taxon>
        <taxon>Betaproteobacteria</taxon>
        <taxon>Burkholderiales</taxon>
        <taxon>Oxalobacteraceae</taxon>
        <taxon>Undibacterium</taxon>
    </lineage>
</organism>
<dbReference type="RefSeq" id="WP_186861542.1">
    <property type="nucleotide sequence ID" value="NZ_JACOGC010000001.1"/>
</dbReference>
<dbReference type="GO" id="GO:0016787">
    <property type="term" value="F:hydrolase activity"/>
    <property type="evidence" value="ECO:0007669"/>
    <property type="project" value="UniProtKB-KW"/>
</dbReference>
<sequence>MRIAVKTGLPGILCCMLLFAAIVTGKAGTAVAGTVLTEPRPVLQTVTACGTDTPVNLDMLTPAQGTGPYPAVLVVHGGGWLSGSRTDLRGLLLQLSRWGMLGVSVDYRLAPAARFPAQIEDVKCAVRWLRAHAAEYGIQADRIGALGISAGAHLVALTALTAGQWEQYGGNPQVSSALRCAVMHAPPLNLPAWWEDADPAMRGPMSPRVMLNTLFGADYAGAKQAYRMASPASYTHFDRQQKQTIPAMLLIQGEKDVTVPVSQSRQFAAQLRQAGVALELMTLADGDHFTFGSQGAQVGEKIRAFLTGCLQ</sequence>
<dbReference type="PANTHER" id="PTHR48081">
    <property type="entry name" value="AB HYDROLASE SUPERFAMILY PROTEIN C4A8.06C"/>
    <property type="match status" value="1"/>
</dbReference>
<dbReference type="PANTHER" id="PTHR48081:SF13">
    <property type="entry name" value="ALPHA_BETA HYDROLASE"/>
    <property type="match status" value="1"/>
</dbReference>
<evidence type="ECO:0000256" key="1">
    <source>
        <dbReference type="ARBA" id="ARBA00022801"/>
    </source>
</evidence>
<evidence type="ECO:0000259" key="3">
    <source>
        <dbReference type="Pfam" id="PF20434"/>
    </source>
</evidence>
<dbReference type="Gene3D" id="3.40.50.1820">
    <property type="entry name" value="alpha/beta hydrolase"/>
    <property type="match status" value="1"/>
</dbReference>
<dbReference type="InterPro" id="IPR049492">
    <property type="entry name" value="BD-FAE-like_dom"/>
</dbReference>
<dbReference type="EMBL" id="JACOGC010000001">
    <property type="protein sequence ID" value="MBC3883881.1"/>
    <property type="molecule type" value="Genomic_DNA"/>
</dbReference>
<keyword evidence="2" id="KW-0732">Signal</keyword>
<dbReference type="Pfam" id="PF20434">
    <property type="entry name" value="BD-FAE"/>
    <property type="match status" value="1"/>
</dbReference>
<dbReference type="SUPFAM" id="SSF53474">
    <property type="entry name" value="alpha/beta-Hydrolases"/>
    <property type="match status" value="1"/>
</dbReference>
<feature type="signal peptide" evidence="2">
    <location>
        <begin position="1"/>
        <end position="32"/>
    </location>
</feature>
<name>A0ABR6YJ05_9BURK</name>
<dbReference type="InterPro" id="IPR029058">
    <property type="entry name" value="AB_hydrolase_fold"/>
</dbReference>